<feature type="non-terminal residue" evidence="2">
    <location>
        <position position="97"/>
    </location>
</feature>
<comment type="caution">
    <text evidence="2">The sequence shown here is derived from an EMBL/GenBank/DDBJ whole genome shotgun (WGS) entry which is preliminary data.</text>
</comment>
<keyword evidence="1" id="KW-0472">Membrane</keyword>
<organism evidence="2 3">
    <name type="scientific">Polypterus senegalus</name>
    <name type="common">Senegal bichir</name>
    <dbReference type="NCBI Taxonomy" id="55291"/>
    <lineage>
        <taxon>Eukaryota</taxon>
        <taxon>Metazoa</taxon>
        <taxon>Chordata</taxon>
        <taxon>Craniata</taxon>
        <taxon>Vertebrata</taxon>
        <taxon>Euteleostomi</taxon>
        <taxon>Actinopterygii</taxon>
        <taxon>Polypteriformes</taxon>
        <taxon>Polypteridae</taxon>
        <taxon>Polypterus</taxon>
    </lineage>
</organism>
<proteinExistence type="predicted"/>
<feature type="non-terminal residue" evidence="2">
    <location>
        <position position="1"/>
    </location>
</feature>
<keyword evidence="1" id="KW-0812">Transmembrane</keyword>
<dbReference type="AlphaFoldDB" id="A0A8X8BN78"/>
<accession>A0A8X8BN78</accession>
<keyword evidence="3" id="KW-1185">Reference proteome</keyword>
<reference evidence="2 3" key="1">
    <citation type="journal article" date="2021" name="Cell">
        <title>Tracing the genetic footprints of vertebrate landing in non-teleost ray-finned fishes.</title>
        <authorList>
            <person name="Bi X."/>
            <person name="Wang K."/>
            <person name="Yang L."/>
            <person name="Pan H."/>
            <person name="Jiang H."/>
            <person name="Wei Q."/>
            <person name="Fang M."/>
            <person name="Yu H."/>
            <person name="Zhu C."/>
            <person name="Cai Y."/>
            <person name="He Y."/>
            <person name="Gan X."/>
            <person name="Zeng H."/>
            <person name="Yu D."/>
            <person name="Zhu Y."/>
            <person name="Jiang H."/>
            <person name="Qiu Q."/>
            <person name="Yang H."/>
            <person name="Zhang Y.E."/>
            <person name="Wang W."/>
            <person name="Zhu M."/>
            <person name="He S."/>
            <person name="Zhang G."/>
        </authorList>
    </citation>
    <scope>NUCLEOTIDE SEQUENCE [LARGE SCALE GENOMIC DNA]</scope>
    <source>
        <strain evidence="2">Bchr_013</strain>
    </source>
</reference>
<evidence type="ECO:0000256" key="1">
    <source>
        <dbReference type="SAM" id="Phobius"/>
    </source>
</evidence>
<dbReference type="Proteomes" id="UP000886611">
    <property type="component" value="Unassembled WGS sequence"/>
</dbReference>
<evidence type="ECO:0000313" key="2">
    <source>
        <dbReference type="EMBL" id="KAG2464263.1"/>
    </source>
</evidence>
<gene>
    <name evidence="2" type="primary">Cd9_1</name>
    <name evidence="2" type="ORF">GTO96_0002661</name>
</gene>
<keyword evidence="1" id="KW-1133">Transmembrane helix</keyword>
<name>A0A8X8BN78_POLSE</name>
<protein>
    <submittedName>
        <fullName evidence="2">CD9 protein</fullName>
    </submittedName>
</protein>
<feature type="transmembrane region" description="Helical" evidence="1">
    <location>
        <begin position="28"/>
        <end position="51"/>
    </location>
</feature>
<dbReference type="EMBL" id="JAATIS010003638">
    <property type="protein sequence ID" value="KAG2464263.1"/>
    <property type="molecule type" value="Genomic_DNA"/>
</dbReference>
<evidence type="ECO:0000313" key="3">
    <source>
        <dbReference type="Proteomes" id="UP000886611"/>
    </source>
</evidence>
<sequence>MGLGLWLRFGPSTQGIFNIDIETPQFKIGVLVLIATGAVILAVAILGCCGVSNESRVLLAIVADQLSKFYETIYLKYVKEKDPSLVVTLKILQNGVS</sequence>